<dbReference type="Proteomes" id="UP000193986">
    <property type="component" value="Unassembled WGS sequence"/>
</dbReference>
<evidence type="ECO:0000256" key="4">
    <source>
        <dbReference type="ARBA" id="ARBA00022679"/>
    </source>
</evidence>
<dbReference type="EMBL" id="MCFC01000091">
    <property type="protein sequence ID" value="ORY22576.1"/>
    <property type="molecule type" value="Genomic_DNA"/>
</dbReference>
<keyword evidence="8 11" id="KW-1133">Transmembrane helix</keyword>
<dbReference type="GO" id="GO:0004168">
    <property type="term" value="F:dolichol kinase activity"/>
    <property type="evidence" value="ECO:0007669"/>
    <property type="project" value="UniProtKB-EC"/>
</dbReference>
<organism evidence="12 13">
    <name type="scientific">Naematelia encephala</name>
    <dbReference type="NCBI Taxonomy" id="71784"/>
    <lineage>
        <taxon>Eukaryota</taxon>
        <taxon>Fungi</taxon>
        <taxon>Dikarya</taxon>
        <taxon>Basidiomycota</taxon>
        <taxon>Agaricomycotina</taxon>
        <taxon>Tremellomycetes</taxon>
        <taxon>Tremellales</taxon>
        <taxon>Naemateliaceae</taxon>
        <taxon>Naematelia</taxon>
    </lineage>
</organism>
<keyword evidence="5 11" id="KW-0812">Transmembrane</keyword>
<evidence type="ECO:0000256" key="3">
    <source>
        <dbReference type="ARBA" id="ARBA00012132"/>
    </source>
</evidence>
<comment type="similarity">
    <text evidence="2">Belongs to the polyprenol kinase family.</text>
</comment>
<feature type="region of interest" description="Disordered" evidence="10">
    <location>
        <begin position="1"/>
        <end position="175"/>
    </location>
</feature>
<evidence type="ECO:0000256" key="8">
    <source>
        <dbReference type="ARBA" id="ARBA00022989"/>
    </source>
</evidence>
<evidence type="ECO:0000313" key="12">
    <source>
        <dbReference type="EMBL" id="ORY22576.1"/>
    </source>
</evidence>
<feature type="transmembrane region" description="Helical" evidence="11">
    <location>
        <begin position="666"/>
        <end position="688"/>
    </location>
</feature>
<keyword evidence="9 11" id="KW-0472">Membrane</keyword>
<feature type="transmembrane region" description="Helical" evidence="11">
    <location>
        <begin position="518"/>
        <end position="542"/>
    </location>
</feature>
<feature type="region of interest" description="Disordered" evidence="10">
    <location>
        <begin position="747"/>
        <end position="775"/>
    </location>
</feature>
<accession>A0A1Y2AJ66</accession>
<feature type="region of interest" description="Disordered" evidence="10">
    <location>
        <begin position="307"/>
        <end position="326"/>
    </location>
</feature>
<dbReference type="PANTHER" id="PTHR13205:SF15">
    <property type="entry name" value="DOLICHOL KINASE"/>
    <property type="match status" value="1"/>
</dbReference>
<dbReference type="AlphaFoldDB" id="A0A1Y2AJ66"/>
<evidence type="ECO:0000256" key="1">
    <source>
        <dbReference type="ARBA" id="ARBA00004477"/>
    </source>
</evidence>
<feature type="compositionally biased region" description="Basic and acidic residues" evidence="10">
    <location>
        <begin position="146"/>
        <end position="160"/>
    </location>
</feature>
<feature type="transmembrane region" description="Helical" evidence="11">
    <location>
        <begin position="934"/>
        <end position="952"/>
    </location>
</feature>
<reference evidence="12 13" key="1">
    <citation type="submission" date="2016-07" db="EMBL/GenBank/DDBJ databases">
        <title>Pervasive Adenine N6-methylation of Active Genes in Fungi.</title>
        <authorList>
            <consortium name="DOE Joint Genome Institute"/>
            <person name="Mondo S.J."/>
            <person name="Dannebaum R.O."/>
            <person name="Kuo R.C."/>
            <person name="Labutti K."/>
            <person name="Haridas S."/>
            <person name="Kuo A."/>
            <person name="Salamov A."/>
            <person name="Ahrendt S.R."/>
            <person name="Lipzen A."/>
            <person name="Sullivan W."/>
            <person name="Andreopoulos W.B."/>
            <person name="Clum A."/>
            <person name="Lindquist E."/>
            <person name="Daum C."/>
            <person name="Ramamoorthy G.K."/>
            <person name="Gryganskyi A."/>
            <person name="Culley D."/>
            <person name="Magnuson J.K."/>
            <person name="James T.Y."/>
            <person name="O'Malley M.A."/>
            <person name="Stajich J.E."/>
            <person name="Spatafora J.W."/>
            <person name="Visel A."/>
            <person name="Grigoriev I.V."/>
        </authorList>
    </citation>
    <scope>NUCLEOTIDE SEQUENCE [LARGE SCALE GENOMIC DNA]</scope>
    <source>
        <strain evidence="12 13">68-887.2</strain>
    </source>
</reference>
<feature type="compositionally biased region" description="Low complexity" evidence="10">
    <location>
        <begin position="96"/>
        <end position="108"/>
    </location>
</feature>
<evidence type="ECO:0000256" key="9">
    <source>
        <dbReference type="ARBA" id="ARBA00023136"/>
    </source>
</evidence>
<keyword evidence="7" id="KW-0256">Endoplasmic reticulum</keyword>
<dbReference type="STRING" id="71784.A0A1Y2AJ66"/>
<dbReference type="GO" id="GO:0005789">
    <property type="term" value="C:endoplasmic reticulum membrane"/>
    <property type="evidence" value="ECO:0007669"/>
    <property type="project" value="UniProtKB-SubCell"/>
</dbReference>
<evidence type="ECO:0000256" key="7">
    <source>
        <dbReference type="ARBA" id="ARBA00022824"/>
    </source>
</evidence>
<keyword evidence="6" id="KW-0418">Kinase</keyword>
<feature type="transmembrane region" description="Helical" evidence="11">
    <location>
        <begin position="894"/>
        <end position="913"/>
    </location>
</feature>
<feature type="transmembrane region" description="Helical" evidence="11">
    <location>
        <begin position="450"/>
        <end position="469"/>
    </location>
</feature>
<feature type="compositionally biased region" description="Basic residues" evidence="10">
    <location>
        <begin position="11"/>
        <end position="26"/>
    </location>
</feature>
<feature type="transmembrane region" description="Helical" evidence="11">
    <location>
        <begin position="623"/>
        <end position="645"/>
    </location>
</feature>
<comment type="caution">
    <text evidence="12">The sequence shown here is derived from an EMBL/GenBank/DDBJ whole genome shotgun (WGS) entry which is preliminary data.</text>
</comment>
<evidence type="ECO:0000256" key="5">
    <source>
        <dbReference type="ARBA" id="ARBA00022692"/>
    </source>
</evidence>
<sequence>MTLPRPNNNNNHHHHHHHHHRGPRPRPRSDSISRSSSSPSPPPPSTPNGLPISGTRRSFTTTRSPAGVSRGGRIAIPSPSLPAPTSPLTGSETTYGASASSPAGAGDSMSERDRDWFVSVLGDETEMEADRRGSRGRTGAGQINGESKRVVDRVQLDDKLSPPPGQSNNRNNGTARRISVTPHAHLVPPSHILLPFRMALTQNRNSTTDRKGKGRALPAFPHIHVSLTRRRCETLLLLGGVGWGAWTLGHNWQEHALAGEISLLLGLSILYTALRCKPLHSRSTSPPPQRPVSPGFPTVQLGSVRMRERSARQSNSHGASGFLASQNGALRDEGRGRFETIGAEATGEDATSPGSRGCIWGTEEREYRECLDDGVLFALLLGPLVASALLHASLTQLSNNPSEAVLPGWEIESPLVLPSTPIRQLPGRIPAIATDAIRALSALATSRRNLVQLFTLCSFVLLVQLTRSLHLERKLDRTTVVSSAALSGTPMERDSSEPSRAPLSGTYWLRKGEWRRNLSVVGFAFLVTAGCVVVKIVTAYIGRGVWSDMSASDIIIATLFYQFSLYVCVRLARRGFTLGELAVVCNAATALFMETVNLTRMQIAILRTPYIKTYRLPTPLLTFQLALIPGSLLAGFLLSPLLYLSRHLAQRPAHRLRFPHEKPVHRRLLALGFYLGAALVCGGLVGFWTRWCLGWRDPWVWVMWFLVEGKRGWTRPALISYWGALAAISVAGWNRQLSRARRHRRYVVPGTRPPGDSGAPTTNNGGNSTPGQSGAVDGRLSGVATQMMDAADQRLPTLSVNARRKFFHALAVVMFIPGIAVDPAFTHLSFSVAFAAFNFAEYVRYFALWPFGVSVHLFLNEFLDHKDSGTAILSHFYLLAGCASPLWLEGPTEILAYFGVLSLGIGDALASIIGRRWGRIRWSAASGKTVEGSIAFFSSVMLSSVLLWAFGLTKLFNIGPYAVATALASLLEAVSAQNDNLILPMYGWALGTLLGV</sequence>
<keyword evidence="4" id="KW-0808">Transferase</keyword>
<dbReference type="GO" id="GO:0043048">
    <property type="term" value="P:dolichyl monophosphate biosynthetic process"/>
    <property type="evidence" value="ECO:0007669"/>
    <property type="project" value="TreeGrafter"/>
</dbReference>
<feature type="transmembrane region" description="Helical" evidence="11">
    <location>
        <begin position="806"/>
        <end position="830"/>
    </location>
</feature>
<feature type="compositionally biased region" description="Low complexity" evidence="10">
    <location>
        <begin position="1"/>
        <end position="10"/>
    </location>
</feature>
<feature type="transmembrane region" description="Helical" evidence="11">
    <location>
        <begin position="554"/>
        <end position="572"/>
    </location>
</feature>
<evidence type="ECO:0000256" key="11">
    <source>
        <dbReference type="SAM" id="Phobius"/>
    </source>
</evidence>
<feature type="transmembrane region" description="Helical" evidence="11">
    <location>
        <begin position="713"/>
        <end position="734"/>
    </location>
</feature>
<dbReference type="InParanoid" id="A0A1Y2AJ66"/>
<evidence type="ECO:0000256" key="6">
    <source>
        <dbReference type="ARBA" id="ARBA00022777"/>
    </source>
</evidence>
<evidence type="ECO:0000256" key="10">
    <source>
        <dbReference type="SAM" id="MobiDB-lite"/>
    </source>
</evidence>
<feature type="compositionally biased region" description="Polar residues" evidence="10">
    <location>
        <begin position="312"/>
        <end position="326"/>
    </location>
</feature>
<evidence type="ECO:0000256" key="2">
    <source>
        <dbReference type="ARBA" id="ARBA00010794"/>
    </source>
</evidence>
<dbReference type="PANTHER" id="PTHR13205">
    <property type="entry name" value="TRANSMEMBRANE PROTEIN 15-RELATED"/>
    <property type="match status" value="1"/>
</dbReference>
<dbReference type="OrthoDB" id="377083at2759"/>
<feature type="compositionally biased region" description="Low complexity" evidence="10">
    <location>
        <begin position="53"/>
        <end position="64"/>
    </location>
</feature>
<dbReference type="InterPro" id="IPR032974">
    <property type="entry name" value="Polypren_kinase"/>
</dbReference>
<dbReference type="EC" id="2.7.1.108" evidence="3"/>
<evidence type="ECO:0000313" key="13">
    <source>
        <dbReference type="Proteomes" id="UP000193986"/>
    </source>
</evidence>
<keyword evidence="13" id="KW-1185">Reference proteome</keyword>
<protein>
    <recommendedName>
        <fullName evidence="3">dolichol kinase</fullName>
        <ecNumber evidence="3">2.7.1.108</ecNumber>
    </recommendedName>
</protein>
<feature type="compositionally biased region" description="Polar residues" evidence="10">
    <location>
        <begin position="759"/>
        <end position="772"/>
    </location>
</feature>
<comment type="subcellular location">
    <subcellularLocation>
        <location evidence="1">Endoplasmic reticulum membrane</location>
        <topology evidence="1">Multi-pass membrane protein</topology>
    </subcellularLocation>
</comment>
<name>A0A1Y2AJ66_9TREE</name>
<feature type="transmembrane region" description="Helical" evidence="11">
    <location>
        <begin position="581"/>
        <end position="603"/>
    </location>
</feature>
<proteinExistence type="inferred from homology"/>
<gene>
    <name evidence="12" type="ORF">BCR39DRAFT_551328</name>
</gene>